<accession>F3PQZ2</accession>
<evidence type="ECO:0000313" key="3">
    <source>
        <dbReference type="EMBL" id="EGF58533.1"/>
    </source>
</evidence>
<dbReference type="Pfam" id="PF20200">
    <property type="entry name" value="DUF6562"/>
    <property type="match status" value="1"/>
</dbReference>
<dbReference type="Proteomes" id="UP000003416">
    <property type="component" value="Unassembled WGS sequence"/>
</dbReference>
<protein>
    <submittedName>
        <fullName evidence="3">Conserved domain protein</fullName>
    </submittedName>
</protein>
<dbReference type="RefSeq" id="WP_009124373.1">
    <property type="nucleotide sequence ID" value="NZ_GL882621.1"/>
</dbReference>
<dbReference type="InterPro" id="IPR046692">
    <property type="entry name" value="DUF6562"/>
</dbReference>
<feature type="domain" description="DUF6562" evidence="2">
    <location>
        <begin position="42"/>
        <end position="337"/>
    </location>
</feature>
<dbReference type="STRING" id="763034.HMPREF9446_01140"/>
<dbReference type="PROSITE" id="PS51257">
    <property type="entry name" value="PROKAR_LIPOPROTEIN"/>
    <property type="match status" value="1"/>
</dbReference>
<dbReference type="AlphaFoldDB" id="F3PQZ2"/>
<dbReference type="EMBL" id="AFBN01000021">
    <property type="protein sequence ID" value="EGF58533.1"/>
    <property type="molecule type" value="Genomic_DNA"/>
</dbReference>
<dbReference type="eggNOG" id="ENOG5030BYH">
    <property type="taxonomic scope" value="Bacteria"/>
</dbReference>
<proteinExistence type="predicted"/>
<evidence type="ECO:0000313" key="4">
    <source>
        <dbReference type="Proteomes" id="UP000003416"/>
    </source>
</evidence>
<evidence type="ECO:0000256" key="1">
    <source>
        <dbReference type="SAM" id="SignalP"/>
    </source>
</evidence>
<sequence>MNKILKKLFRPAGLLVLTSLMAGCTLHEEPELTADGEVGVDPTSVLLTANLNVNINMGERPLTRAEAEKDGYLHRFIVEAYLNRQPVARQTVVEEVSDRTHLSLPVNMKLHARNYQLVVWSDYVKADAPTEDFIYDTEELVPLIPVSSTHCGNTEYKDAFAASVPLDLTAYSNQWNAEVSVEVELARPVARYELVANDVASFLRKVAAGEITGDKFTARIKYNDYLPVGYNVLDDVPKHSLRYMQYSKTFSLPEAGTRELSLGFDYVFVQTGEKTTYIPVEIEVVDSKNKTVAGSVVRIPCVRSKNSVVKGAFLTVSSDDGVGFEPDFDGEVDLDVEIKPL</sequence>
<evidence type="ECO:0000259" key="2">
    <source>
        <dbReference type="Pfam" id="PF20200"/>
    </source>
</evidence>
<keyword evidence="4" id="KW-1185">Reference proteome</keyword>
<reference evidence="3 4" key="1">
    <citation type="submission" date="2011-02" db="EMBL/GenBank/DDBJ databases">
        <authorList>
            <person name="Weinstock G."/>
            <person name="Sodergren E."/>
            <person name="Clifton S."/>
            <person name="Fulton L."/>
            <person name="Fulton B."/>
            <person name="Courtney L."/>
            <person name="Fronick C."/>
            <person name="Harrison M."/>
            <person name="Strong C."/>
            <person name="Farmer C."/>
            <person name="Delahaunty K."/>
            <person name="Markovic C."/>
            <person name="Hall O."/>
            <person name="Minx P."/>
            <person name="Tomlinson C."/>
            <person name="Mitreva M."/>
            <person name="Hou S."/>
            <person name="Chen J."/>
            <person name="Wollam A."/>
            <person name="Pepin K.H."/>
            <person name="Johnson M."/>
            <person name="Bhonagiri V."/>
            <person name="Zhang X."/>
            <person name="Suruliraj S."/>
            <person name="Warren W."/>
            <person name="Chinwalla A."/>
            <person name="Mardis E.R."/>
            <person name="Wilson R.K."/>
        </authorList>
    </citation>
    <scope>NUCLEOTIDE SEQUENCE [LARGE SCALE GENOMIC DNA]</scope>
    <source>
        <strain evidence="3 4">YIT 12057</strain>
    </source>
</reference>
<gene>
    <name evidence="3" type="ORF">HMPREF9446_01140</name>
</gene>
<name>F3PQZ2_9BACE</name>
<comment type="caution">
    <text evidence="3">The sequence shown here is derived from an EMBL/GenBank/DDBJ whole genome shotgun (WGS) entry which is preliminary data.</text>
</comment>
<dbReference type="GeneID" id="86048856"/>
<keyword evidence="1" id="KW-0732">Signal</keyword>
<feature type="signal peptide" evidence="1">
    <location>
        <begin position="1"/>
        <end position="22"/>
    </location>
</feature>
<feature type="chain" id="PRO_5003299937" evidence="1">
    <location>
        <begin position="23"/>
        <end position="341"/>
    </location>
</feature>
<organism evidence="3 4">
    <name type="scientific">Bacteroides fluxus YIT 12057</name>
    <dbReference type="NCBI Taxonomy" id="763034"/>
    <lineage>
        <taxon>Bacteria</taxon>
        <taxon>Pseudomonadati</taxon>
        <taxon>Bacteroidota</taxon>
        <taxon>Bacteroidia</taxon>
        <taxon>Bacteroidales</taxon>
        <taxon>Bacteroidaceae</taxon>
        <taxon>Bacteroides</taxon>
    </lineage>
</organism>
<dbReference type="HOGENOM" id="CLU_064239_0_0_10"/>